<name>A0A2J0PR84_9ENTR</name>
<comment type="caution">
    <text evidence="3">The sequence shown here is derived from an EMBL/GenBank/DDBJ whole genome shotgun (WGS) entry which is preliminary data.</text>
</comment>
<dbReference type="OrthoDB" id="8829067at2"/>
<dbReference type="InterPro" id="IPR021692">
    <property type="entry name" value="Tle3_C"/>
</dbReference>
<dbReference type="Proteomes" id="UP000230495">
    <property type="component" value="Unassembled WGS sequence"/>
</dbReference>
<evidence type="ECO:0000259" key="1">
    <source>
        <dbReference type="Pfam" id="PF11678"/>
    </source>
</evidence>
<evidence type="ECO:0000313" key="3">
    <source>
        <dbReference type="EMBL" id="PJD76502.1"/>
    </source>
</evidence>
<evidence type="ECO:0008006" key="5">
    <source>
        <dbReference type="Google" id="ProtNLM"/>
    </source>
</evidence>
<feature type="domain" description="Antibacterial effector protein Tle3 C-terminal" evidence="1">
    <location>
        <begin position="569"/>
        <end position="645"/>
    </location>
</feature>
<reference evidence="3 4" key="1">
    <citation type="journal article" date="2017" name="J. Antimicrob. Chemother.">
        <title>Characterization of the population structure, drug resistance mechanisms and plasmids of the community-associated Enterobacter cloacae complex in China.</title>
        <authorList>
            <person name="Zhou K."/>
            <person name="Yu W."/>
            <person name="Cao X."/>
            <person name="Shen P."/>
            <person name="Lu H."/>
            <person name="Luo Q."/>
            <person name="Rossen J.W.A."/>
            <person name="Xiao Y."/>
        </authorList>
    </citation>
    <scope>NUCLEOTIDE SEQUENCE [LARGE SCALE GENOMIC DNA]</scope>
    <source>
        <strain evidence="3">ECC1097</strain>
    </source>
</reference>
<protein>
    <recommendedName>
        <fullName evidence="5">DUF3274 domain-containing protein</fullName>
    </recommendedName>
</protein>
<accession>A0A2J0PR84</accession>
<dbReference type="Pfam" id="PF11678">
    <property type="entry name" value="Tle3_C"/>
    <property type="match status" value="1"/>
</dbReference>
<dbReference type="ESTHER" id="9entr-a0a2j0pr84">
    <property type="family name" value="T6SS-TLE3"/>
</dbReference>
<evidence type="ECO:0000313" key="4">
    <source>
        <dbReference type="Proteomes" id="UP000230495"/>
    </source>
</evidence>
<dbReference type="Pfam" id="PF24322">
    <property type="entry name" value="Tle3"/>
    <property type="match status" value="1"/>
</dbReference>
<sequence length="733" mass="81876">MADEKKSPYCPRVVSENDIPVPKSLSLTAQTCRVGIPRPMPGIVILVHGVNDVGEAYQNQERGIIAGLNKRLNRSDMYAHEWHDFIMMHNEEAQKKIKAPGRSPVIPFYWGYKPVTHDEYRADQQRYRNEVSKLKAEAHLPFDAYQEDDAKKKAELGNDGQGAFKYQNDNFGNALDVNYAKGGGTFANATTNIPDMLGPGAGGVALAAAGFMTLHANGGDFTHPIFPNPHRIYQFFAAQRLADLILTIRREPVTENDVINIVAHSQGTLITMLANMLVKQAGYEPVNCVILNHSPYSLESRLAEDIQPGHHQTSDARVQTFKNFCALMATHYKGGEITEADILAMEAACALRKPSDNPLRKDERYRRDNNGRVYNYFCPNDGTVSLKNIQGFGWRGIPEDIASHIPNLYQRVFYQHGEVGAKPDGKTFSLPSARTGDADYSSIGNASYTAHDVIVNGEELPVKFTFMLQGAGNHKDDDPKTSDKPYTAYIDPDSPDAYISYSAKAYAIKRTQSATYVVSRYQSLSWRPGHVLTPDELKMESYERGVEVIKGVVTGTKDFPTVTLTWLRPREALEKEWAKSDPVSYSQHSSIVMSEYAPSHAMAFDLAIGQCRSFDFKAGKFWEELLHRADWRDPLNKNQQAVEYYRSGILPDETTKWFMNRPDDILPTGNFGVVNEFNNAITVKPSKDLAAGNQEIANLQWDMPKTKSDRELGLQNQVSALDLRPYGAGQGSL</sequence>
<dbReference type="KEGG" id="eno:ECENHK_03715"/>
<dbReference type="EMBL" id="NEEU01000002">
    <property type="protein sequence ID" value="PJD76502.1"/>
    <property type="molecule type" value="Genomic_DNA"/>
</dbReference>
<proteinExistence type="predicted"/>
<evidence type="ECO:0000259" key="2">
    <source>
        <dbReference type="Pfam" id="PF24322"/>
    </source>
</evidence>
<feature type="domain" description="T6SS Tle3 phospholipase effector alpha/beta" evidence="2">
    <location>
        <begin position="40"/>
        <end position="398"/>
    </location>
</feature>
<dbReference type="RefSeq" id="WP_014882523.1">
    <property type="nucleotide sequence ID" value="NC_018405.1"/>
</dbReference>
<organism evidence="3">
    <name type="scientific">Enterobacter kobei</name>
    <dbReference type="NCBI Taxonomy" id="208224"/>
    <lineage>
        <taxon>Bacteria</taxon>
        <taxon>Pseudomonadati</taxon>
        <taxon>Pseudomonadota</taxon>
        <taxon>Gammaproteobacteria</taxon>
        <taxon>Enterobacterales</taxon>
        <taxon>Enterobacteriaceae</taxon>
        <taxon>Enterobacter</taxon>
        <taxon>Enterobacter cloacae complex</taxon>
    </lineage>
</organism>
<gene>
    <name evidence="3" type="ORF">B9Q37_03810</name>
</gene>
<dbReference type="AlphaFoldDB" id="A0A2J0PR84"/>
<dbReference type="InterPro" id="IPR056221">
    <property type="entry name" value="Tle3_ab_dom"/>
</dbReference>